<accession>A0A5B2TWY6</accession>
<dbReference type="InterPro" id="IPR036388">
    <property type="entry name" value="WH-like_DNA-bd_sf"/>
</dbReference>
<dbReference type="InterPro" id="IPR000944">
    <property type="entry name" value="Tscrpt_reg_Rrf2"/>
</dbReference>
<protein>
    <submittedName>
        <fullName evidence="1">Rrf2 family transcriptional regulator</fullName>
    </submittedName>
</protein>
<dbReference type="SUPFAM" id="SSF46785">
    <property type="entry name" value="Winged helix' DNA-binding domain"/>
    <property type="match status" value="1"/>
</dbReference>
<dbReference type="EMBL" id="VUOE01000001">
    <property type="protein sequence ID" value="KAA2219031.1"/>
    <property type="molecule type" value="Genomic_DNA"/>
</dbReference>
<name>A0A5B2TWY6_9FLAO</name>
<dbReference type="PROSITE" id="PS51197">
    <property type="entry name" value="HTH_RRF2_2"/>
    <property type="match status" value="1"/>
</dbReference>
<dbReference type="Pfam" id="PF02082">
    <property type="entry name" value="Rrf2"/>
    <property type="match status" value="1"/>
</dbReference>
<dbReference type="RefSeq" id="WP_154917522.1">
    <property type="nucleotide sequence ID" value="NZ_VUOE01000001.1"/>
</dbReference>
<dbReference type="AlphaFoldDB" id="A0A5B2TWY6"/>
<evidence type="ECO:0000313" key="2">
    <source>
        <dbReference type="Proteomes" id="UP000323188"/>
    </source>
</evidence>
<dbReference type="InterPro" id="IPR036390">
    <property type="entry name" value="WH_DNA-bd_sf"/>
</dbReference>
<reference evidence="1 2" key="1">
    <citation type="submission" date="2019-09" db="EMBL/GenBank/DDBJ databases">
        <authorList>
            <person name="Khan S.A."/>
            <person name="Jeon C.O."/>
            <person name="Chun B.H."/>
            <person name="Jeong S.E."/>
        </authorList>
    </citation>
    <scope>NUCLEOTIDE SEQUENCE [LARGE SCALE GENOMIC DNA]</scope>
    <source>
        <strain evidence="1 2">KCTC 42508</strain>
    </source>
</reference>
<dbReference type="Proteomes" id="UP000323188">
    <property type="component" value="Unassembled WGS sequence"/>
</dbReference>
<dbReference type="Gene3D" id="1.10.10.10">
    <property type="entry name" value="Winged helix-like DNA-binding domain superfamily/Winged helix DNA-binding domain"/>
    <property type="match status" value="1"/>
</dbReference>
<dbReference type="NCBIfam" id="TIGR00738">
    <property type="entry name" value="rrf2_super"/>
    <property type="match status" value="1"/>
</dbReference>
<evidence type="ECO:0000313" key="1">
    <source>
        <dbReference type="EMBL" id="KAA2219031.1"/>
    </source>
</evidence>
<sequence>MFSKACEYGIRAATYIAMQSIDGRRVSLNEISGEIDSPTAFTAKILQQLSRNGIIDATKGANGGYGMSSTDIKKTTLSQIVFAIDGDNIYAGCGLGLKECNAEKPCPVHDKFVFIRDNLRQMLENTSLHEMTLGLATGLTYLKR</sequence>
<dbReference type="PANTHER" id="PTHR33221">
    <property type="entry name" value="WINGED HELIX-TURN-HELIX TRANSCRIPTIONAL REGULATOR, RRF2 FAMILY"/>
    <property type="match status" value="1"/>
</dbReference>
<dbReference type="PANTHER" id="PTHR33221:SF15">
    <property type="entry name" value="HTH-TYPE TRANSCRIPTIONAL REGULATOR YWGB-RELATED"/>
    <property type="match status" value="1"/>
</dbReference>
<proteinExistence type="predicted"/>
<organism evidence="1 2">
    <name type="scientific">Maribacter flavus</name>
    <dbReference type="NCBI Taxonomy" id="1658664"/>
    <lineage>
        <taxon>Bacteria</taxon>
        <taxon>Pseudomonadati</taxon>
        <taxon>Bacteroidota</taxon>
        <taxon>Flavobacteriia</taxon>
        <taxon>Flavobacteriales</taxon>
        <taxon>Flavobacteriaceae</taxon>
        <taxon>Maribacter</taxon>
    </lineage>
</organism>
<dbReference type="GO" id="GO:0003700">
    <property type="term" value="F:DNA-binding transcription factor activity"/>
    <property type="evidence" value="ECO:0007669"/>
    <property type="project" value="TreeGrafter"/>
</dbReference>
<dbReference type="GO" id="GO:0005829">
    <property type="term" value="C:cytosol"/>
    <property type="evidence" value="ECO:0007669"/>
    <property type="project" value="TreeGrafter"/>
</dbReference>
<gene>
    <name evidence="1" type="ORF">F0361_05310</name>
</gene>
<comment type="caution">
    <text evidence="1">The sequence shown here is derived from an EMBL/GenBank/DDBJ whole genome shotgun (WGS) entry which is preliminary data.</text>
</comment>